<gene>
    <name evidence="2" type="ORF">RGE70_05110</name>
</gene>
<evidence type="ECO:0000313" key="3">
    <source>
        <dbReference type="Proteomes" id="UP001529491"/>
    </source>
</evidence>
<keyword evidence="3" id="KW-1185">Reference proteome</keyword>
<dbReference type="Proteomes" id="UP001529491">
    <property type="component" value="Chromosome"/>
</dbReference>
<feature type="compositionally biased region" description="Polar residues" evidence="1">
    <location>
        <begin position="9"/>
        <end position="20"/>
    </location>
</feature>
<dbReference type="RefSeq" id="WP_375087902.1">
    <property type="nucleotide sequence ID" value="NZ_CP136522.1"/>
</dbReference>
<name>A0ABZ0K0U8_9GAMM</name>
<accession>A0ABZ0K0U8</accession>
<reference evidence="2 3" key="1">
    <citation type="submission" date="2023-10" db="EMBL/GenBank/DDBJ databases">
        <title>Complete genome sequence of Shewanella sp. DAU334.</title>
        <authorList>
            <person name="Lee Y.-S."/>
            <person name="Jeong H.-R."/>
            <person name="Hwang E.-J."/>
            <person name="Choi Y.-L."/>
            <person name="Kim G.-D."/>
        </authorList>
    </citation>
    <scope>NUCLEOTIDE SEQUENCE [LARGE SCALE GENOMIC DNA]</scope>
    <source>
        <strain evidence="2 3">DAU334</strain>
    </source>
</reference>
<evidence type="ECO:0000256" key="1">
    <source>
        <dbReference type="SAM" id="MobiDB-lite"/>
    </source>
</evidence>
<organism evidence="2 3">
    <name type="scientific">Shewanella youngdeokensis</name>
    <dbReference type="NCBI Taxonomy" id="2999068"/>
    <lineage>
        <taxon>Bacteria</taxon>
        <taxon>Pseudomonadati</taxon>
        <taxon>Pseudomonadota</taxon>
        <taxon>Gammaproteobacteria</taxon>
        <taxon>Alteromonadales</taxon>
        <taxon>Shewanellaceae</taxon>
        <taxon>Shewanella</taxon>
    </lineage>
</organism>
<proteinExistence type="predicted"/>
<feature type="region of interest" description="Disordered" evidence="1">
    <location>
        <begin position="1"/>
        <end position="20"/>
    </location>
</feature>
<evidence type="ECO:0000313" key="2">
    <source>
        <dbReference type="EMBL" id="WOT06184.1"/>
    </source>
</evidence>
<protein>
    <submittedName>
        <fullName evidence="2">Uncharacterized protein</fullName>
    </submittedName>
</protein>
<dbReference type="EMBL" id="CP136522">
    <property type="protein sequence ID" value="WOT06184.1"/>
    <property type="molecule type" value="Genomic_DNA"/>
</dbReference>
<sequence length="78" mass="8762">MALDDLKKSSTPSNITQRTQHTVHCSPLALERLIDDFINGATDYETGNTRPLFCPTPQVTFKRLTAKTPLRLFSILTN</sequence>